<reference evidence="1 2" key="1">
    <citation type="submission" date="2016-09" db="EMBL/GenBank/DDBJ databases">
        <authorList>
            <person name="Capua I."/>
            <person name="De Benedictis P."/>
            <person name="Joannis T."/>
            <person name="Lombin L.H."/>
            <person name="Cattoli G."/>
        </authorList>
    </citation>
    <scope>NUCLEOTIDE SEQUENCE [LARGE SCALE GENOMIC DNA]</scope>
    <source>
        <strain evidence="1 2">IMI 309357</strain>
    </source>
</reference>
<comment type="caution">
    <text evidence="1">The sequence shown here is derived from an EMBL/GenBank/DDBJ whole genome shotgun (WGS) entry which is preliminary data.</text>
</comment>
<dbReference type="RefSeq" id="XP_022480407.1">
    <property type="nucleotide sequence ID" value="XM_022612979.1"/>
</dbReference>
<keyword evidence="2" id="KW-1185">Reference proteome</keyword>
<dbReference type="EMBL" id="MJBS01000007">
    <property type="protein sequence ID" value="OHF03270.1"/>
    <property type="molecule type" value="Genomic_DNA"/>
</dbReference>
<evidence type="ECO:0000313" key="2">
    <source>
        <dbReference type="Proteomes" id="UP000176998"/>
    </source>
</evidence>
<evidence type="ECO:0000313" key="1">
    <source>
        <dbReference type="EMBL" id="OHF03270.1"/>
    </source>
</evidence>
<proteinExistence type="predicted"/>
<dbReference type="GeneID" id="34554489"/>
<gene>
    <name evidence="1" type="ORF">CORC01_01323</name>
</gene>
<organism evidence="1 2">
    <name type="scientific">Colletotrichum orchidophilum</name>
    <dbReference type="NCBI Taxonomy" id="1209926"/>
    <lineage>
        <taxon>Eukaryota</taxon>
        <taxon>Fungi</taxon>
        <taxon>Dikarya</taxon>
        <taxon>Ascomycota</taxon>
        <taxon>Pezizomycotina</taxon>
        <taxon>Sordariomycetes</taxon>
        <taxon>Hypocreomycetidae</taxon>
        <taxon>Glomerellales</taxon>
        <taxon>Glomerellaceae</taxon>
        <taxon>Colletotrichum</taxon>
    </lineage>
</organism>
<protein>
    <submittedName>
        <fullName evidence="1">Uncharacterized protein</fullName>
    </submittedName>
</protein>
<sequence>MDWASMLLSPFVCYVHLRNPIFEGKDPLFSRAALDLLQDDADDDDIQTPRDINQPVRLHQVPDPGPLRMPGRRTQLALLPRRDFPPAHSDLPPLIQLTKDRYPDNELSFYLQGRNPKPAQNQSPTNPCVIELAQKAVDTCAAMIPPSRRMLVRRPARLLLRRYDPRRRERRRRTCSATLRLDLPHAARVECVQALGQEGARSRADVGYTHSDFSFKRCSG</sequence>
<dbReference type="OrthoDB" id="4356994at2759"/>
<accession>A0A1G4BP76</accession>
<dbReference type="AlphaFoldDB" id="A0A1G4BP76"/>
<name>A0A1G4BP76_9PEZI</name>
<dbReference type="Proteomes" id="UP000176998">
    <property type="component" value="Unassembled WGS sequence"/>
</dbReference>